<dbReference type="EMBL" id="AUWU02000001">
    <property type="protein sequence ID" value="KAH0577693.1"/>
    <property type="molecule type" value="Genomic_DNA"/>
</dbReference>
<evidence type="ECO:0000313" key="3">
    <source>
        <dbReference type="Proteomes" id="UP000018208"/>
    </source>
</evidence>
<dbReference type="AlphaFoldDB" id="V6LJ51"/>
<reference evidence="1 2" key="1">
    <citation type="journal article" date="2014" name="PLoS Genet.">
        <title>The Genome of Spironucleus salmonicida Highlights a Fish Pathogen Adapted to Fluctuating Environments.</title>
        <authorList>
            <person name="Xu F."/>
            <person name="Jerlstrom-Hultqvist J."/>
            <person name="Einarsson E."/>
            <person name="Astvaldsson A."/>
            <person name="Svard S.G."/>
            <person name="Andersson J.O."/>
        </authorList>
    </citation>
    <scope>NUCLEOTIDE SEQUENCE</scope>
    <source>
        <strain evidence="2">ATCC 50377</strain>
    </source>
</reference>
<organism evidence="1">
    <name type="scientific">Spironucleus salmonicida</name>
    <dbReference type="NCBI Taxonomy" id="348837"/>
    <lineage>
        <taxon>Eukaryota</taxon>
        <taxon>Metamonada</taxon>
        <taxon>Diplomonadida</taxon>
        <taxon>Hexamitidae</taxon>
        <taxon>Hexamitinae</taxon>
        <taxon>Spironucleus</taxon>
    </lineage>
</organism>
<evidence type="ECO:0008006" key="4">
    <source>
        <dbReference type="Google" id="ProtNLM"/>
    </source>
</evidence>
<dbReference type="VEuPathDB" id="GiardiaDB:SS50377_21047"/>
<dbReference type="GO" id="GO:0003723">
    <property type="term" value="F:RNA binding"/>
    <property type="evidence" value="ECO:0007669"/>
    <property type="project" value="InterPro"/>
</dbReference>
<name>V6LJ51_9EUKA</name>
<gene>
    <name evidence="1" type="ORF">SS50377_16759</name>
    <name evidence="2" type="ORF">SS50377_21047</name>
</gene>
<proteinExistence type="predicted"/>
<keyword evidence="3" id="KW-1185">Reference proteome</keyword>
<dbReference type="OrthoDB" id="367221at2759"/>
<dbReference type="PANTHER" id="PTHR13452">
    <property type="entry name" value="THUMP DOMAIN CONTAINING PROTEIN 1-RELATED"/>
    <property type="match status" value="1"/>
</dbReference>
<reference evidence="2" key="2">
    <citation type="submission" date="2020-12" db="EMBL/GenBank/DDBJ databases">
        <title>New Spironucleus salmonicida genome in near-complete chromosomes.</title>
        <authorList>
            <person name="Xu F."/>
            <person name="Kurt Z."/>
            <person name="Jimenez-Gonzalez A."/>
            <person name="Astvaldsson A."/>
            <person name="Andersson J.O."/>
            <person name="Svard S.G."/>
        </authorList>
    </citation>
    <scope>NUCLEOTIDE SEQUENCE</scope>
    <source>
        <strain evidence="2">ATCC 50377</strain>
    </source>
</reference>
<dbReference type="PANTHER" id="PTHR13452:SF10">
    <property type="entry name" value="THUMP DOMAIN-CONTAINING PROTEIN 1"/>
    <property type="match status" value="1"/>
</dbReference>
<evidence type="ECO:0000313" key="2">
    <source>
        <dbReference type="EMBL" id="KAH0577693.1"/>
    </source>
</evidence>
<dbReference type="InterPro" id="IPR040183">
    <property type="entry name" value="THUMPD1-like"/>
</dbReference>
<evidence type="ECO:0000313" key="1">
    <source>
        <dbReference type="EMBL" id="EST43706.1"/>
    </source>
</evidence>
<dbReference type="GO" id="GO:0006400">
    <property type="term" value="P:tRNA modification"/>
    <property type="evidence" value="ECO:0007669"/>
    <property type="project" value="InterPro"/>
</dbReference>
<protein>
    <recommendedName>
        <fullName evidence="4">THUMP domain-containing protein</fullName>
    </recommendedName>
</protein>
<accession>V6LJ51</accession>
<sequence>MPPQGRSKQFYCRQKALGIEKGDNFLSDLQGILVTSSINDNFKISREIYSLLKQFTEAIPNALEQTEHKFNKLLPGAKGLLFVYWPILDGQDSPRDVIMKLLKRKAEGTNLGCIAKIYPVSNTCKADLSVIKKVIDGLLVSDQEKKFSLEFKIRNNNGLTKDSLKSFILETYAQNYSEEEDKAISIQICQCNAMIGWCDKYID</sequence>
<dbReference type="Proteomes" id="UP000018208">
    <property type="component" value="Unassembled WGS sequence"/>
</dbReference>
<dbReference type="EMBL" id="KI546135">
    <property type="protein sequence ID" value="EST43706.1"/>
    <property type="molecule type" value="Genomic_DNA"/>
</dbReference>